<dbReference type="CDD" id="cd02870">
    <property type="entry name" value="PseudoU_synth_RsuA_like"/>
    <property type="match status" value="1"/>
</dbReference>
<evidence type="ECO:0000256" key="5">
    <source>
        <dbReference type="SAM" id="MobiDB-lite"/>
    </source>
</evidence>
<feature type="compositionally biased region" description="Basic and acidic residues" evidence="5">
    <location>
        <begin position="172"/>
        <end position="181"/>
    </location>
</feature>
<dbReference type="EMBL" id="CP114767">
    <property type="protein sequence ID" value="WBA41175.1"/>
    <property type="molecule type" value="Genomic_DNA"/>
</dbReference>
<dbReference type="PROSITE" id="PS50889">
    <property type="entry name" value="S4"/>
    <property type="match status" value="1"/>
</dbReference>
<keyword evidence="3" id="KW-0694">RNA-binding</keyword>
<dbReference type="NCBIfam" id="TIGR00093">
    <property type="entry name" value="pseudouridine synthase"/>
    <property type="match status" value="1"/>
</dbReference>
<dbReference type="InterPro" id="IPR036986">
    <property type="entry name" value="S4_RNA-bd_sf"/>
</dbReference>
<reference evidence="7 8" key="1">
    <citation type="submission" date="2022-12" db="EMBL/GenBank/DDBJ databases">
        <title>Hymenobacter canadensis sp. nov. isolated from lake water of the Cambridge Bay, Canada.</title>
        <authorList>
            <person name="Kim W.H."/>
            <person name="Lee Y.M."/>
        </authorList>
    </citation>
    <scope>NUCLEOTIDE SEQUENCE [LARGE SCALE GENOMIC DNA]</scope>
    <source>
        <strain evidence="7 8">PAMC 29467</strain>
    </source>
</reference>
<dbReference type="InterPro" id="IPR018496">
    <property type="entry name" value="PsdUridine_synth_RsuA/RluB_CS"/>
</dbReference>
<evidence type="ECO:0000259" key="6">
    <source>
        <dbReference type="SMART" id="SM00363"/>
    </source>
</evidence>
<comment type="similarity">
    <text evidence="1 4">Belongs to the pseudouridine synthase RsuA family.</text>
</comment>
<dbReference type="InterPro" id="IPR020094">
    <property type="entry name" value="TruA/RsuA/RluB/E/F_N"/>
</dbReference>
<keyword evidence="8" id="KW-1185">Reference proteome</keyword>
<dbReference type="InterPro" id="IPR042092">
    <property type="entry name" value="PsdUridine_s_RsuA/RluB/E/F_cat"/>
</dbReference>
<feature type="domain" description="RNA-binding S4" evidence="6">
    <location>
        <begin position="447"/>
        <end position="514"/>
    </location>
</feature>
<dbReference type="Pfam" id="PF00849">
    <property type="entry name" value="PseudoU_synth_2"/>
    <property type="match status" value="1"/>
</dbReference>
<protein>
    <recommendedName>
        <fullName evidence="4">Pseudouridine synthase</fullName>
        <ecNumber evidence="4">5.4.99.-</ecNumber>
    </recommendedName>
</protein>
<proteinExistence type="inferred from homology"/>
<dbReference type="InterPro" id="IPR006145">
    <property type="entry name" value="PsdUridine_synth_RsuA/RluA"/>
</dbReference>
<feature type="compositionally biased region" description="Low complexity" evidence="5">
    <location>
        <begin position="34"/>
        <end position="52"/>
    </location>
</feature>
<dbReference type="Pfam" id="PF01479">
    <property type="entry name" value="S4"/>
    <property type="match status" value="1"/>
</dbReference>
<feature type="region of interest" description="Disordered" evidence="5">
    <location>
        <begin position="1"/>
        <end position="443"/>
    </location>
</feature>
<dbReference type="CDD" id="cd00165">
    <property type="entry name" value="S4"/>
    <property type="match status" value="1"/>
</dbReference>
<evidence type="ECO:0000256" key="1">
    <source>
        <dbReference type="ARBA" id="ARBA00008348"/>
    </source>
</evidence>
<dbReference type="RefSeq" id="WP_269559255.1">
    <property type="nucleotide sequence ID" value="NZ_CP114767.1"/>
</dbReference>
<dbReference type="SUPFAM" id="SSF55120">
    <property type="entry name" value="Pseudouridine synthase"/>
    <property type="match status" value="1"/>
</dbReference>
<dbReference type="PROSITE" id="PS01149">
    <property type="entry name" value="PSI_RSU"/>
    <property type="match status" value="1"/>
</dbReference>
<sequence length="679" mass="74449">MGKKHNSGNPAGGRGRSDRPSSSAGGSGFYQKFSAPRGAGSGSAGDSRPPRFGGDRDRSGGRSGDAPRGDSSSRPSFGRGPADRTGGSGFGGPKKFGSGGGSFGRSNEGGFGVNSRPRDTNGGDSRSFGSRPSGGRDFDRGGSRREDNRSGGFGASRGSNDDRRSGGFGGGPRRDNDDRRSGGFGGGGNRRDDDRRGGFNAPPRRDNDERPVRPFEPRKTWDGQPYRQEGRAAVPRGTAGERNRKFVKADPNQPAAPTGYTPRPAASEPTPRTDDANDQGPDRAIRPARAFDFRSRPEGLDNERPVSPRPERDADFGDRPRGAFGDRRESGFKPRSTGERPAFGNRSFNDRKEGGFGNRDAADRREPSRGASDANRDARPYGTRPERAAPKRFGHDASTPNRADKLKRGEVAGQAPDYKNLKHYEDDKSRGNKRRREEEQDVKGDELRLNRYIANAGVCSRREADSLIAAGEIKVNGEVVTEMGYKVQPTDTVQYGKTNLNREKLVYVLLNKPKDTITTTEDPEGRRTVMDLVKESSKERIFPVGRLDRNTTGLLLFTNDGEVAQKLSHPSHRNKKIYQAELDKPLTEEHLGMIAAGIELEDGKAEVDDVAVVAGNPHFVGIEIHIGRNRIVRRIFEFLGYDVVSLDRVQYAGLTKKDLPRGKWRFLNEKEVIRLKYFM</sequence>
<name>A0ABY7LR32_9BACT</name>
<evidence type="ECO:0000313" key="8">
    <source>
        <dbReference type="Proteomes" id="UP001211005"/>
    </source>
</evidence>
<dbReference type="Gene3D" id="3.30.70.580">
    <property type="entry name" value="Pseudouridine synthase I, catalytic domain, N-terminal subdomain"/>
    <property type="match status" value="1"/>
</dbReference>
<gene>
    <name evidence="7" type="ORF">O3303_15290</name>
</gene>
<organism evidence="7 8">
    <name type="scientific">Hymenobacter canadensis</name>
    <dbReference type="NCBI Taxonomy" id="2999067"/>
    <lineage>
        <taxon>Bacteria</taxon>
        <taxon>Pseudomonadati</taxon>
        <taxon>Bacteroidota</taxon>
        <taxon>Cytophagia</taxon>
        <taxon>Cytophagales</taxon>
        <taxon>Hymenobacteraceae</taxon>
        <taxon>Hymenobacter</taxon>
    </lineage>
</organism>
<evidence type="ECO:0000256" key="3">
    <source>
        <dbReference type="PROSITE-ProRule" id="PRU00182"/>
    </source>
</evidence>
<dbReference type="Gene3D" id="3.30.70.1560">
    <property type="entry name" value="Alpha-L RNA-binding motif"/>
    <property type="match status" value="1"/>
</dbReference>
<evidence type="ECO:0000256" key="2">
    <source>
        <dbReference type="ARBA" id="ARBA00023235"/>
    </source>
</evidence>
<feature type="compositionally biased region" description="Basic and acidic residues" evidence="5">
    <location>
        <begin position="419"/>
        <end position="443"/>
    </location>
</feature>
<accession>A0ABY7LR32</accession>
<feature type="compositionally biased region" description="Basic and acidic residues" evidence="5">
    <location>
        <begin position="271"/>
        <end position="338"/>
    </location>
</feature>
<feature type="compositionally biased region" description="Basic and acidic residues" evidence="5">
    <location>
        <begin position="348"/>
        <end position="395"/>
    </location>
</feature>
<feature type="compositionally biased region" description="Basic and acidic residues" evidence="5">
    <location>
        <begin position="189"/>
        <end position="221"/>
    </location>
</feature>
<dbReference type="InterPro" id="IPR020103">
    <property type="entry name" value="PsdUridine_synth_cat_dom_sf"/>
</dbReference>
<dbReference type="InterPro" id="IPR000748">
    <property type="entry name" value="PsdUridine_synth_RsuA/RluB/E/F"/>
</dbReference>
<dbReference type="Proteomes" id="UP001211005">
    <property type="component" value="Chromosome"/>
</dbReference>
<evidence type="ECO:0000256" key="4">
    <source>
        <dbReference type="RuleBase" id="RU003887"/>
    </source>
</evidence>
<dbReference type="InterPro" id="IPR002942">
    <property type="entry name" value="S4_RNA-bd"/>
</dbReference>
<dbReference type="Gene3D" id="3.10.290.10">
    <property type="entry name" value="RNA-binding S4 domain"/>
    <property type="match status" value="1"/>
</dbReference>
<dbReference type="SUPFAM" id="SSF55174">
    <property type="entry name" value="Alpha-L RNA-binding motif"/>
    <property type="match status" value="1"/>
</dbReference>
<dbReference type="InterPro" id="IPR050343">
    <property type="entry name" value="RsuA_PseudoU_synthase"/>
</dbReference>
<dbReference type="PANTHER" id="PTHR47683">
    <property type="entry name" value="PSEUDOURIDINE SYNTHASE FAMILY PROTEIN-RELATED"/>
    <property type="match status" value="1"/>
</dbReference>
<evidence type="ECO:0000313" key="7">
    <source>
        <dbReference type="EMBL" id="WBA41175.1"/>
    </source>
</evidence>
<feature type="compositionally biased region" description="Basic and acidic residues" evidence="5">
    <location>
        <begin position="134"/>
        <end position="149"/>
    </location>
</feature>
<feature type="compositionally biased region" description="Low complexity" evidence="5">
    <location>
        <begin position="122"/>
        <end position="133"/>
    </location>
</feature>
<dbReference type="PANTHER" id="PTHR47683:SF2">
    <property type="entry name" value="RNA-BINDING S4 DOMAIN-CONTAINING PROTEIN"/>
    <property type="match status" value="1"/>
</dbReference>
<feature type="compositionally biased region" description="Gly residues" evidence="5">
    <location>
        <begin position="86"/>
        <end position="112"/>
    </location>
</feature>
<feature type="compositionally biased region" description="Basic and acidic residues" evidence="5">
    <location>
        <begin position="53"/>
        <end position="68"/>
    </location>
</feature>
<keyword evidence="2 4" id="KW-0413">Isomerase</keyword>
<dbReference type="SMART" id="SM00363">
    <property type="entry name" value="S4"/>
    <property type="match status" value="1"/>
</dbReference>
<dbReference type="EC" id="5.4.99.-" evidence="4"/>
<feature type="compositionally biased region" description="Basic and acidic residues" evidence="5">
    <location>
        <begin position="239"/>
        <end position="248"/>
    </location>
</feature>